<organism evidence="4 5">
    <name type="scientific">Goodea atripinnis</name>
    <dbReference type="NCBI Taxonomy" id="208336"/>
    <lineage>
        <taxon>Eukaryota</taxon>
        <taxon>Metazoa</taxon>
        <taxon>Chordata</taxon>
        <taxon>Craniata</taxon>
        <taxon>Vertebrata</taxon>
        <taxon>Euteleostomi</taxon>
        <taxon>Actinopterygii</taxon>
        <taxon>Neopterygii</taxon>
        <taxon>Teleostei</taxon>
        <taxon>Neoteleostei</taxon>
        <taxon>Acanthomorphata</taxon>
        <taxon>Ovalentaria</taxon>
        <taxon>Atherinomorphae</taxon>
        <taxon>Cyprinodontiformes</taxon>
        <taxon>Goodeidae</taxon>
        <taxon>Goodea</taxon>
    </lineage>
</organism>
<protein>
    <submittedName>
        <fullName evidence="4">Uncharacterized protein</fullName>
    </submittedName>
</protein>
<comment type="caution">
    <text evidence="4">The sequence shown here is derived from an EMBL/GenBank/DDBJ whole genome shotgun (WGS) entry which is preliminary data.</text>
</comment>
<keyword evidence="2" id="KW-0734">Signal transduction inhibitor</keyword>
<evidence type="ECO:0000313" key="5">
    <source>
        <dbReference type="Proteomes" id="UP001476798"/>
    </source>
</evidence>
<evidence type="ECO:0000256" key="3">
    <source>
        <dbReference type="SAM" id="MobiDB-lite"/>
    </source>
</evidence>
<evidence type="ECO:0000256" key="2">
    <source>
        <dbReference type="ARBA" id="ARBA00022700"/>
    </source>
</evidence>
<evidence type="ECO:0000313" key="4">
    <source>
        <dbReference type="EMBL" id="MEQ2159104.1"/>
    </source>
</evidence>
<feature type="compositionally biased region" description="Basic and acidic residues" evidence="3">
    <location>
        <begin position="25"/>
        <end position="39"/>
    </location>
</feature>
<dbReference type="Proteomes" id="UP001476798">
    <property type="component" value="Unassembled WGS sequence"/>
</dbReference>
<accession>A0ABV0MK68</accession>
<comment type="similarity">
    <text evidence="1">Belongs to the RGS7BP/RGS9BP family.</text>
</comment>
<evidence type="ECO:0000256" key="1">
    <source>
        <dbReference type="ARBA" id="ARBA00007457"/>
    </source>
</evidence>
<gene>
    <name evidence="4" type="ORF">GOODEAATRI_019130</name>
</gene>
<proteinExistence type="inferred from homology"/>
<feature type="region of interest" description="Disordered" evidence="3">
    <location>
        <begin position="1"/>
        <end position="41"/>
    </location>
</feature>
<keyword evidence="5" id="KW-1185">Reference proteome</keyword>
<sequence>MSSASNGRKNRPRSAGNIFQIGKPPYRDQQRRESTESSRKAQRAVADCRMVGLRHLGSTTGKKISIEQRFSLTVLMCCLLTCDFKLRLCFVILFVSFLTQIVQEFNTLVALYRELVISIGEITVDCPSLRAEMLKTRTKGCEMARAAHQSLSLISG</sequence>
<dbReference type="PANTHER" id="PTHR21029">
    <property type="entry name" value="R-SEVEN BINDING PROTEIN (R7BP) HOMOLOG"/>
    <property type="match status" value="1"/>
</dbReference>
<dbReference type="EMBL" id="JAHRIO010001674">
    <property type="protein sequence ID" value="MEQ2159104.1"/>
    <property type="molecule type" value="Genomic_DNA"/>
</dbReference>
<dbReference type="InterPro" id="IPR026512">
    <property type="entry name" value="RGS7BP/RGS9BP"/>
</dbReference>
<reference evidence="4 5" key="1">
    <citation type="submission" date="2021-06" db="EMBL/GenBank/DDBJ databases">
        <authorList>
            <person name="Palmer J.M."/>
        </authorList>
    </citation>
    <scope>NUCLEOTIDE SEQUENCE [LARGE SCALE GENOMIC DNA]</scope>
    <source>
        <strain evidence="4 5">GA_2019</strain>
        <tissue evidence="4">Muscle</tissue>
    </source>
</reference>
<name>A0ABV0MK68_9TELE</name>